<feature type="domain" description="PgaA membrane beta barrel" evidence="2">
    <location>
        <begin position="521"/>
        <end position="814"/>
    </location>
</feature>
<organism evidence="3 4">
    <name type="scientific">Acetobacter orientalis</name>
    <dbReference type="NCBI Taxonomy" id="146474"/>
    <lineage>
        <taxon>Bacteria</taxon>
        <taxon>Pseudomonadati</taxon>
        <taxon>Pseudomonadota</taxon>
        <taxon>Alphaproteobacteria</taxon>
        <taxon>Acetobacterales</taxon>
        <taxon>Acetobacteraceae</taxon>
        <taxon>Acetobacter</taxon>
    </lineage>
</organism>
<dbReference type="InterPro" id="IPR049003">
    <property type="entry name" value="PgaA_barrel"/>
</dbReference>
<accession>A0A251ZZJ1</accession>
<dbReference type="InterPro" id="IPR023870">
    <property type="entry name" value="PGA_export_porin_PgaA"/>
</dbReference>
<dbReference type="SUPFAM" id="SSF48452">
    <property type="entry name" value="TPR-like"/>
    <property type="match status" value="2"/>
</dbReference>
<evidence type="ECO:0000259" key="2">
    <source>
        <dbReference type="Pfam" id="PF21197"/>
    </source>
</evidence>
<gene>
    <name evidence="3" type="ORF">HK12_10045</name>
</gene>
<feature type="coiled-coil region" evidence="1">
    <location>
        <begin position="410"/>
        <end position="437"/>
    </location>
</feature>
<dbReference type="Proteomes" id="UP000194639">
    <property type="component" value="Unassembled WGS sequence"/>
</dbReference>
<dbReference type="Gene3D" id="1.25.40.10">
    <property type="entry name" value="Tetratricopeptide repeat domain"/>
    <property type="match status" value="2"/>
</dbReference>
<comment type="caution">
    <text evidence="3">The sequence shown here is derived from an EMBL/GenBank/DDBJ whole genome shotgun (WGS) entry which is preliminary data.</text>
</comment>
<dbReference type="Pfam" id="PF21197">
    <property type="entry name" value="PgaA_barrel"/>
    <property type="match status" value="1"/>
</dbReference>
<dbReference type="InterPro" id="IPR011990">
    <property type="entry name" value="TPR-like_helical_dom_sf"/>
</dbReference>
<name>A0A251ZZJ1_9PROT</name>
<sequence length="814" mass="92931">MPYGLHCNRTSKKNRNKFFFFIVFYSCFRGGLSAFAAQPDFYDALVIKARNGDCQPILSWLHDEQERRRLSDREIADEIEINAWIGHDSDIAALWPHVAGRSLSVHTKLVVARAYRNLKQWQQALVLFRQAGADHSSDEGEHSQYLMTLADAHFFKEALAQGTDFAQDSGSSRAYLTLSYIQKAAGLRQDAWQSATKAYSLDPHSKEAGFAYLDANDENRIIAGELVVVAHLPLSSMRQRQVELAQGAEYVRNALIPAQTEKNRFVLADRTLSYYQGLLLRYRKDPNAKGDLRVAQIDRLGALLARYQMRELISEYEALKAEGPVPAYAQNWVATAYLYLHQPMKAAAIWKQIINLSDRESVNLYFTALVESGQLREAKALAAKLEQTVPYQTAIYGLPTRQDNDQWLDVQQMRVTLQQNQNRLSRARDQAEHLAGTASTNQELAVELAGVYIERGWPRKAEDTLKRAEYLDPSNIGLESQQGLDALDLQDWRKATLLARDVIGRVPEEETAQRLSRALRIHKMMELDIEGDKGINSDSPVTGAHDFNLRALLYSMPLHYNWRIFAGVGYNNSHFEEGTGTDRVQIVGIEYRNRNNWISLEGDHHAYGHGDAYGGVLSGWHDFDDHWRLGGSLARLGEHIPLRALRNNVTGSTGALYVLWRENEKRQVRLDFADSRFSDSNNRQAYNLLAQQRIFSSARWLLDFTPSVSSSHNTVRNTFYYNPHQDLAILPSITAQEILYRRYEMQWSQTFEIGEGVYIERGYPNKAITSFSYGQNFQLNDTLAFGASVIWDKRPYDGERQRNLAISFNINYRF</sequence>
<dbReference type="GO" id="GO:1901515">
    <property type="term" value="F:poly-beta-1,6-N-acetyl-D-glucosamine transmembrane transporter activity"/>
    <property type="evidence" value="ECO:0007669"/>
    <property type="project" value="InterPro"/>
</dbReference>
<reference evidence="3 4" key="1">
    <citation type="submission" date="2014-06" db="EMBL/GenBank/DDBJ databases">
        <authorList>
            <person name="Ju J."/>
            <person name="Zhang J."/>
        </authorList>
    </citation>
    <scope>NUCLEOTIDE SEQUENCE [LARGE SCALE GENOMIC DNA]</scope>
    <source>
        <strain evidence="3">DmW_045</strain>
    </source>
</reference>
<protein>
    <recommendedName>
        <fullName evidence="2">PgaA membrane beta barrel domain-containing protein</fullName>
    </recommendedName>
</protein>
<proteinExistence type="predicted"/>
<dbReference type="NCBIfam" id="TIGR03939">
    <property type="entry name" value="PGA_TPR_OMP"/>
    <property type="match status" value="1"/>
</dbReference>
<keyword evidence="1" id="KW-0175">Coiled coil</keyword>
<evidence type="ECO:0000313" key="3">
    <source>
        <dbReference type="EMBL" id="OUI80124.1"/>
    </source>
</evidence>
<dbReference type="AlphaFoldDB" id="A0A251ZZJ1"/>
<dbReference type="RefSeq" id="WP_179193599.1">
    <property type="nucleotide sequence ID" value="NZ_JOMO01000041.1"/>
</dbReference>
<dbReference type="EMBL" id="JOMO01000041">
    <property type="protein sequence ID" value="OUI80124.1"/>
    <property type="molecule type" value="Genomic_DNA"/>
</dbReference>
<evidence type="ECO:0000256" key="1">
    <source>
        <dbReference type="SAM" id="Coils"/>
    </source>
</evidence>
<evidence type="ECO:0000313" key="4">
    <source>
        <dbReference type="Proteomes" id="UP000194639"/>
    </source>
</evidence>